<keyword evidence="2" id="KW-1185">Reference proteome</keyword>
<proteinExistence type="predicted"/>
<dbReference type="EMBL" id="JACJSI010000444">
    <property type="protein sequence ID" value="MBD2536372.1"/>
    <property type="molecule type" value="Genomic_DNA"/>
</dbReference>
<dbReference type="Proteomes" id="UP000623440">
    <property type="component" value="Unassembled WGS sequence"/>
</dbReference>
<feature type="non-terminal residue" evidence="1">
    <location>
        <position position="195"/>
    </location>
</feature>
<organism evidence="1 2">
    <name type="scientific">Nostoc flagelliforme FACHB-838</name>
    <dbReference type="NCBI Taxonomy" id="2692904"/>
    <lineage>
        <taxon>Bacteria</taxon>
        <taxon>Bacillati</taxon>
        <taxon>Cyanobacteriota</taxon>
        <taxon>Cyanophyceae</taxon>
        <taxon>Nostocales</taxon>
        <taxon>Nostocaceae</taxon>
        <taxon>Nostoc</taxon>
    </lineage>
</organism>
<comment type="caution">
    <text evidence="1">The sequence shown here is derived from an EMBL/GenBank/DDBJ whole genome shotgun (WGS) entry which is preliminary data.</text>
</comment>
<protein>
    <recommendedName>
        <fullName evidence="3">Transposase</fullName>
    </recommendedName>
</protein>
<name>A0ABR8E3R7_9NOSO</name>
<accession>A0ABR8E3R7</accession>
<evidence type="ECO:0008006" key="3">
    <source>
        <dbReference type="Google" id="ProtNLM"/>
    </source>
</evidence>
<evidence type="ECO:0000313" key="2">
    <source>
        <dbReference type="Proteomes" id="UP000623440"/>
    </source>
</evidence>
<evidence type="ECO:0000313" key="1">
    <source>
        <dbReference type="EMBL" id="MBD2536372.1"/>
    </source>
</evidence>
<gene>
    <name evidence="1" type="ORF">H6G97_46660</name>
</gene>
<reference evidence="1 2" key="1">
    <citation type="journal article" date="2020" name="ISME J.">
        <title>Comparative genomics reveals insights into cyanobacterial evolution and habitat adaptation.</title>
        <authorList>
            <person name="Chen M.Y."/>
            <person name="Teng W.K."/>
            <person name="Zhao L."/>
            <person name="Hu C.X."/>
            <person name="Zhou Y.K."/>
            <person name="Han B.P."/>
            <person name="Song L.R."/>
            <person name="Shu W.S."/>
        </authorList>
    </citation>
    <scope>NUCLEOTIDE SEQUENCE [LARGE SCALE GENOMIC DNA]</scope>
    <source>
        <strain evidence="1 2">FACHB-838</strain>
    </source>
</reference>
<sequence length="195" mass="22572">MLDWLVTITVTAVEIPELTEQKISDKPDGMATLTACTWRKVERAFFEAGKALTELRDRRLYRSTYITFQEYCRVRPWRWRSHRFGHSRQQSNYLIAAAGVYENLCPIGCQNGENQNLTTNGTQILPTSERQVRPITKLEPQQQWEVWQRAVEEAGGKVYQPLLLVSSSSPSSALHTLKKEFTSWTSGFRFRPLPY</sequence>